<dbReference type="OrthoDB" id="9789125at2"/>
<dbReference type="PANTHER" id="PTHR42730:SF1">
    <property type="entry name" value="2-OXOGLUTARATE SYNTHASE SUBUNIT KORC"/>
    <property type="match status" value="1"/>
</dbReference>
<dbReference type="EMBL" id="CM001022">
    <property type="protein sequence ID" value="EFQ23814.1"/>
    <property type="molecule type" value="Genomic_DNA"/>
</dbReference>
<keyword evidence="1 3" id="KW-0560">Oxidoreductase</keyword>
<evidence type="ECO:0000259" key="2">
    <source>
        <dbReference type="Pfam" id="PF01558"/>
    </source>
</evidence>
<dbReference type="InterPro" id="IPR052554">
    <property type="entry name" value="2-oxoglutarate_synth_KorC"/>
</dbReference>
<reference evidence="3 4" key="1">
    <citation type="journal article" date="2010" name="Stand. Genomic Sci.">
        <title>Non-contiguous finished genome sequence of Aminomonas paucivorans type strain (GLU-3).</title>
        <authorList>
            <person name="Pitluck S."/>
            <person name="Yasawong M."/>
            <person name="Held B."/>
            <person name="Lapidus A."/>
            <person name="Nolan M."/>
            <person name="Copeland A."/>
            <person name="Lucas S."/>
            <person name="Del Rio T.G."/>
            <person name="Tice H."/>
            <person name="Cheng J.F."/>
            <person name="Chertkov O."/>
            <person name="Goodwin L."/>
            <person name="Tapia R."/>
            <person name="Han C."/>
            <person name="Liolios K."/>
            <person name="Ivanova N."/>
            <person name="Mavromatis K."/>
            <person name="Ovchinnikova G."/>
            <person name="Pati A."/>
            <person name="Chen A."/>
            <person name="Palaniappan K."/>
            <person name="Land M."/>
            <person name="Hauser L."/>
            <person name="Chang Y.J."/>
            <person name="Jeffries C.D."/>
            <person name="Pukall R."/>
            <person name="Spring S."/>
            <person name="Rohde M."/>
            <person name="Sikorski J."/>
            <person name="Goker M."/>
            <person name="Woyke T."/>
            <person name="Bristow J."/>
            <person name="Eisen J.A."/>
            <person name="Markowitz V."/>
            <person name="Hugenholtz P."/>
            <person name="Kyrpides N.C."/>
            <person name="Klenk H.P."/>
        </authorList>
    </citation>
    <scope>NUCLEOTIDE SEQUENCE [LARGE SCALE GENOMIC DNA]</scope>
    <source>
        <strain evidence="3 4">DSM 12260</strain>
    </source>
</reference>
<evidence type="ECO:0000313" key="3">
    <source>
        <dbReference type="EMBL" id="EFQ23814.1"/>
    </source>
</evidence>
<dbReference type="Pfam" id="PF01558">
    <property type="entry name" value="POR"/>
    <property type="match status" value="1"/>
</dbReference>
<sequence length="185" mass="20021">MSERFEIRLAGSGGQGVILAAVILGEAAALMEEGLHAVQSQAYGPEARGGASKSEVVISRGEIDYPKATSPSLQVILTQKACDEYSHDTQKGAMVLLDDFFVTEPPKLDAEIFLLPIVRTAREELGREIVTNMVALGAAARALELKGMMKPESVKKAILNRVPKGTEELNTKAFEAGYRMMKDKK</sequence>
<evidence type="ECO:0000256" key="1">
    <source>
        <dbReference type="ARBA" id="ARBA00023002"/>
    </source>
</evidence>
<organism evidence="3 4">
    <name type="scientific">Aminomonas paucivorans DSM 12260</name>
    <dbReference type="NCBI Taxonomy" id="584708"/>
    <lineage>
        <taxon>Bacteria</taxon>
        <taxon>Thermotogati</taxon>
        <taxon>Synergistota</taxon>
        <taxon>Synergistia</taxon>
        <taxon>Synergistales</taxon>
        <taxon>Synergistaceae</taxon>
        <taxon>Aminomonas</taxon>
    </lineage>
</organism>
<protein>
    <submittedName>
        <fullName evidence="3">2-oxoglutarate ferredoxin oxidoreductase, gamma subunit</fullName>
        <ecNumber evidence="3">1.2.7.3</ecNumber>
    </submittedName>
</protein>
<dbReference type="PaxDb" id="584708-Apau_1395"/>
<dbReference type="Gene3D" id="3.40.920.10">
    <property type="entry name" value="Pyruvate-ferredoxin oxidoreductase, PFOR, domain III"/>
    <property type="match status" value="1"/>
</dbReference>
<dbReference type="AlphaFoldDB" id="E3D035"/>
<proteinExistence type="predicted"/>
<keyword evidence="4" id="KW-1185">Reference proteome</keyword>
<dbReference type="PANTHER" id="PTHR42730">
    <property type="entry name" value="2-OXOGLUTARATE SYNTHASE SUBUNIT KORC"/>
    <property type="match status" value="1"/>
</dbReference>
<gene>
    <name evidence="3" type="ORF">Apau_1395</name>
</gene>
<dbReference type="GO" id="GO:0047553">
    <property type="term" value="F:2-oxoglutarate synthase activity"/>
    <property type="evidence" value="ECO:0007669"/>
    <property type="project" value="UniProtKB-EC"/>
</dbReference>
<dbReference type="STRING" id="584708.Apau_1395"/>
<dbReference type="InterPro" id="IPR019752">
    <property type="entry name" value="Pyrv/ketoisovalerate_OxRed_cat"/>
</dbReference>
<dbReference type="Proteomes" id="UP000005096">
    <property type="component" value="Chromosome"/>
</dbReference>
<accession>E3D035</accession>
<dbReference type="InterPro" id="IPR002869">
    <property type="entry name" value="Pyrv_flavodox_OxRed_cen"/>
</dbReference>
<dbReference type="HOGENOM" id="CLU_087284_0_0_0"/>
<dbReference type="EC" id="1.2.7.3" evidence="3"/>
<dbReference type="SUPFAM" id="SSF53323">
    <property type="entry name" value="Pyruvate-ferredoxin oxidoreductase, PFOR, domain III"/>
    <property type="match status" value="1"/>
</dbReference>
<feature type="domain" description="Pyruvate/ketoisovalerate oxidoreductase catalytic" evidence="2">
    <location>
        <begin position="13"/>
        <end position="178"/>
    </location>
</feature>
<dbReference type="RefSeq" id="WP_006301017.1">
    <property type="nucleotide sequence ID" value="NZ_CM001022.1"/>
</dbReference>
<dbReference type="eggNOG" id="COG1014">
    <property type="taxonomic scope" value="Bacteria"/>
</dbReference>
<name>E3D035_9BACT</name>
<evidence type="ECO:0000313" key="4">
    <source>
        <dbReference type="Proteomes" id="UP000005096"/>
    </source>
</evidence>